<dbReference type="InterPro" id="IPR036291">
    <property type="entry name" value="NAD(P)-bd_dom_sf"/>
</dbReference>
<evidence type="ECO:0000313" key="3">
    <source>
        <dbReference type="Proteomes" id="UP001243364"/>
    </source>
</evidence>
<name>A0ABU0QFS1_STRAH</name>
<proteinExistence type="predicted"/>
<sequence length="67" mass="6647">MKITVRGAGAVGGNLAAKLSTAGHDAQRAGARGPEAVRADVLETGARAADLADAVQGRDVIVPARPT</sequence>
<protein>
    <submittedName>
        <fullName evidence="2">Dinucleotide-binding enzyme</fullName>
    </submittedName>
</protein>
<dbReference type="EMBL" id="JAUSYA010000001">
    <property type="protein sequence ID" value="MDQ0688665.1"/>
    <property type="molecule type" value="Genomic_DNA"/>
</dbReference>
<keyword evidence="3" id="KW-1185">Reference proteome</keyword>
<dbReference type="Pfam" id="PF03807">
    <property type="entry name" value="F420_oxidored"/>
    <property type="match status" value="1"/>
</dbReference>
<evidence type="ECO:0000313" key="2">
    <source>
        <dbReference type="EMBL" id="MDQ0688665.1"/>
    </source>
</evidence>
<comment type="caution">
    <text evidence="2">The sequence shown here is derived from an EMBL/GenBank/DDBJ whole genome shotgun (WGS) entry which is preliminary data.</text>
</comment>
<feature type="domain" description="Pyrroline-5-carboxylate reductase catalytic N-terminal" evidence="1">
    <location>
        <begin position="2"/>
        <end position="64"/>
    </location>
</feature>
<dbReference type="SUPFAM" id="SSF51735">
    <property type="entry name" value="NAD(P)-binding Rossmann-fold domains"/>
    <property type="match status" value="1"/>
</dbReference>
<evidence type="ECO:0000259" key="1">
    <source>
        <dbReference type="Pfam" id="PF03807"/>
    </source>
</evidence>
<dbReference type="InterPro" id="IPR028939">
    <property type="entry name" value="P5C_Rdtase_cat_N"/>
</dbReference>
<organism evidence="2 3">
    <name type="scientific">Streptomyces achromogenes</name>
    <dbReference type="NCBI Taxonomy" id="67255"/>
    <lineage>
        <taxon>Bacteria</taxon>
        <taxon>Bacillati</taxon>
        <taxon>Actinomycetota</taxon>
        <taxon>Actinomycetes</taxon>
        <taxon>Kitasatosporales</taxon>
        <taxon>Streptomycetaceae</taxon>
        <taxon>Streptomyces</taxon>
    </lineage>
</organism>
<reference evidence="2 3" key="1">
    <citation type="submission" date="2023-07" db="EMBL/GenBank/DDBJ databases">
        <title>Comparative genomics of wheat-associated soil bacteria to identify genetic determinants of phenazine resistance.</title>
        <authorList>
            <person name="Mouncey N."/>
        </authorList>
    </citation>
    <scope>NUCLEOTIDE SEQUENCE [LARGE SCALE GENOMIC DNA]</scope>
    <source>
        <strain evidence="2 3">W4I19-2</strain>
    </source>
</reference>
<dbReference type="Proteomes" id="UP001243364">
    <property type="component" value="Unassembled WGS sequence"/>
</dbReference>
<dbReference type="Gene3D" id="3.40.50.720">
    <property type="entry name" value="NAD(P)-binding Rossmann-like Domain"/>
    <property type="match status" value="1"/>
</dbReference>
<accession>A0ABU0QFS1</accession>
<gene>
    <name evidence="2" type="ORF">QFZ56_007628</name>
</gene>
<dbReference type="RefSeq" id="WP_307049363.1">
    <property type="nucleotide sequence ID" value="NZ_JAUSYA010000001.1"/>
</dbReference>